<gene>
    <name evidence="3" type="ORF">UR08_01560</name>
</gene>
<keyword evidence="1" id="KW-0472">Membrane</keyword>
<feature type="transmembrane region" description="Helical" evidence="1">
    <location>
        <begin position="76"/>
        <end position="99"/>
    </location>
</feature>
<evidence type="ECO:0000256" key="1">
    <source>
        <dbReference type="SAM" id="Phobius"/>
    </source>
</evidence>
<keyword evidence="1" id="KW-0812">Transmembrane</keyword>
<feature type="domain" description="DUF4064" evidence="2">
    <location>
        <begin position="3"/>
        <end position="119"/>
    </location>
</feature>
<dbReference type="RefSeq" id="WP_115751916.1">
    <property type="nucleotide sequence ID" value="NZ_LARY01000001.1"/>
</dbReference>
<evidence type="ECO:0000313" key="4">
    <source>
        <dbReference type="Proteomes" id="UP000257055"/>
    </source>
</evidence>
<dbReference type="AlphaFoldDB" id="A0A3D8TTS9"/>
<evidence type="ECO:0000259" key="2">
    <source>
        <dbReference type="Pfam" id="PF13273"/>
    </source>
</evidence>
<reference evidence="4" key="1">
    <citation type="submission" date="2015-04" db="EMBL/GenBank/DDBJ databases">
        <authorList>
            <person name="Schardt J."/>
            <person name="Mueller-Herbst S."/>
            <person name="Scherer S."/>
            <person name="Huptas C."/>
        </authorList>
    </citation>
    <scope>NUCLEOTIDE SEQUENCE [LARGE SCALE GENOMIC DNA]</scope>
    <source>
        <strain evidence="4">Kiel-L1</strain>
    </source>
</reference>
<name>A0A3D8TTS9_9LIST</name>
<keyword evidence="1" id="KW-1133">Transmembrane helix</keyword>
<feature type="transmembrane region" description="Helical" evidence="1">
    <location>
        <begin position="105"/>
        <end position="138"/>
    </location>
</feature>
<dbReference type="Proteomes" id="UP000257055">
    <property type="component" value="Unassembled WGS sequence"/>
</dbReference>
<dbReference type="Pfam" id="PF13273">
    <property type="entry name" value="DUF4064"/>
    <property type="match status" value="1"/>
</dbReference>
<accession>A0A3D8TTS9</accession>
<keyword evidence="4" id="KW-1185">Reference proteome</keyword>
<protein>
    <recommendedName>
        <fullName evidence="2">DUF4064 domain-containing protein</fullName>
    </recommendedName>
</protein>
<feature type="transmembrane region" description="Helical" evidence="1">
    <location>
        <begin position="12"/>
        <end position="34"/>
    </location>
</feature>
<proteinExistence type="predicted"/>
<dbReference type="EMBL" id="LARY01000001">
    <property type="protein sequence ID" value="RDX02242.1"/>
    <property type="molecule type" value="Genomic_DNA"/>
</dbReference>
<organism evidence="3 4">
    <name type="scientific">Listeria kieliensis</name>
    <dbReference type="NCBI Taxonomy" id="1621700"/>
    <lineage>
        <taxon>Bacteria</taxon>
        <taxon>Bacillati</taxon>
        <taxon>Bacillota</taxon>
        <taxon>Bacilli</taxon>
        <taxon>Bacillales</taxon>
        <taxon>Listeriaceae</taxon>
        <taxon>Listeria</taxon>
    </lineage>
</organism>
<sequence>MIKRTGEVVLSVIGLVLALFLQGAMTIVSFNFLAKTKTESGYEIFAGKYEKAIHDAGVSLSDAPSASSIVDALHGFSIFFIVALIAVILFSILGIIFIVGNKKPVLAGFLFLLAGIVVILATFLVGFVPALLFLIAAIMCWARKPKRDAFSNF</sequence>
<comment type="caution">
    <text evidence="3">The sequence shown here is derived from an EMBL/GenBank/DDBJ whole genome shotgun (WGS) entry which is preliminary data.</text>
</comment>
<evidence type="ECO:0000313" key="3">
    <source>
        <dbReference type="EMBL" id="RDX02242.1"/>
    </source>
</evidence>
<dbReference type="InterPro" id="IPR025273">
    <property type="entry name" value="DUF4064"/>
</dbReference>